<feature type="chain" id="PRO_5043784777" evidence="1">
    <location>
        <begin position="30"/>
        <end position="122"/>
    </location>
</feature>
<dbReference type="AlphaFoldDB" id="A0AAU9XZY9"/>
<name>A0AAU9XZY9_9CNID</name>
<sequence>MRFDPLRKMTARTLVCLLALLHTILSVKGCDHCECDHRGALSSCQLVAPQCKPHHDLVPEATMCDARGLKCCRMTCDGPGTMCLPEEGRSSSTYADLGTKTCKEGFICVKAASRLRKKLRIP</sequence>
<comment type="caution">
    <text evidence="2">The sequence shown here is derived from an EMBL/GenBank/DDBJ whole genome shotgun (WGS) entry which is preliminary data.</text>
</comment>
<reference evidence="2 3" key="1">
    <citation type="submission" date="2022-05" db="EMBL/GenBank/DDBJ databases">
        <authorList>
            <consortium name="Genoscope - CEA"/>
            <person name="William W."/>
        </authorList>
    </citation>
    <scope>NUCLEOTIDE SEQUENCE [LARGE SCALE GENOMIC DNA]</scope>
</reference>
<evidence type="ECO:0000313" key="3">
    <source>
        <dbReference type="Proteomes" id="UP001159428"/>
    </source>
</evidence>
<organism evidence="2 3">
    <name type="scientific">Pocillopora meandrina</name>
    <dbReference type="NCBI Taxonomy" id="46732"/>
    <lineage>
        <taxon>Eukaryota</taxon>
        <taxon>Metazoa</taxon>
        <taxon>Cnidaria</taxon>
        <taxon>Anthozoa</taxon>
        <taxon>Hexacorallia</taxon>
        <taxon>Scleractinia</taxon>
        <taxon>Astrocoeniina</taxon>
        <taxon>Pocilloporidae</taxon>
        <taxon>Pocillopora</taxon>
    </lineage>
</organism>
<dbReference type="Proteomes" id="UP001159428">
    <property type="component" value="Unassembled WGS sequence"/>
</dbReference>
<gene>
    <name evidence="2" type="ORF">PMEA_00034471</name>
</gene>
<evidence type="ECO:0000256" key="1">
    <source>
        <dbReference type="SAM" id="SignalP"/>
    </source>
</evidence>
<feature type="signal peptide" evidence="1">
    <location>
        <begin position="1"/>
        <end position="29"/>
    </location>
</feature>
<evidence type="ECO:0000313" key="2">
    <source>
        <dbReference type="EMBL" id="CAH3163010.1"/>
    </source>
</evidence>
<protein>
    <submittedName>
        <fullName evidence="2">Uncharacterized protein</fullName>
    </submittedName>
</protein>
<accession>A0AAU9XZY9</accession>
<proteinExistence type="predicted"/>
<keyword evidence="3" id="KW-1185">Reference proteome</keyword>
<dbReference type="EMBL" id="CALNXJ010000089">
    <property type="protein sequence ID" value="CAH3163010.1"/>
    <property type="molecule type" value="Genomic_DNA"/>
</dbReference>
<keyword evidence="1" id="KW-0732">Signal</keyword>